<dbReference type="RefSeq" id="WP_046699118.1">
    <property type="nucleotide sequence ID" value="NZ_CP011376.1"/>
</dbReference>
<organism evidence="1 2">
    <name type="scientific">Moraxella bovoculi</name>
    <dbReference type="NCBI Taxonomy" id="386891"/>
    <lineage>
        <taxon>Bacteria</taxon>
        <taxon>Pseudomonadati</taxon>
        <taxon>Pseudomonadota</taxon>
        <taxon>Gammaproteobacteria</taxon>
        <taxon>Moraxellales</taxon>
        <taxon>Moraxellaceae</taxon>
        <taxon>Moraxella</taxon>
    </lineage>
</organism>
<dbReference type="Proteomes" id="UP000077465">
    <property type="component" value="Chromosome"/>
</dbReference>
<sequence>MTFRLDILKKPTFDGTLEKPLEFDNAGQQLQITLQIKQDDEFNSAFAKVGTLLNEQKSINKNGLKRGNVAIDGNEALLFVIGEYCIKDWNVQTDDGILPINGDNLLLLLNNGFEQPVLIELITLLINTFAELMNEFSQKVGDIQKKPSANTNGKNKK</sequence>
<accession>A0AAC8PUB3</accession>
<evidence type="ECO:0000313" key="2">
    <source>
        <dbReference type="Proteomes" id="UP000077465"/>
    </source>
</evidence>
<protein>
    <submittedName>
        <fullName evidence="1">Uncharacterized protein</fullName>
    </submittedName>
</protein>
<evidence type="ECO:0000313" key="1">
    <source>
        <dbReference type="EMBL" id="AKG07060.1"/>
    </source>
</evidence>
<proteinExistence type="predicted"/>
<name>A0AAC8PUB3_9GAMM</name>
<reference evidence="1 2" key="1">
    <citation type="submission" date="2015-05" db="EMBL/GenBank/DDBJ databases">
        <authorList>
            <person name="Dickey A."/>
            <person name="Clawson M."/>
            <person name="Bono J."/>
            <person name="Loy J.D."/>
        </authorList>
    </citation>
    <scope>NUCLEOTIDE SEQUENCE [LARGE SCALE GENOMIC DNA]</scope>
    <source>
        <strain evidence="1 2">22581</strain>
    </source>
</reference>
<gene>
    <name evidence="1" type="ORF">AAX06_01425</name>
</gene>
<dbReference type="AlphaFoldDB" id="A0AAC8PUB3"/>
<dbReference type="EMBL" id="CP011376">
    <property type="protein sequence ID" value="AKG07060.1"/>
    <property type="molecule type" value="Genomic_DNA"/>
</dbReference>